<feature type="transmembrane region" description="Helical" evidence="7">
    <location>
        <begin position="132"/>
        <end position="151"/>
    </location>
</feature>
<dbReference type="FunFam" id="1.20.1250.20:FF:000065">
    <property type="entry name" value="Putative MFS pantothenate transporter"/>
    <property type="match status" value="1"/>
</dbReference>
<feature type="transmembrane region" description="Helical" evidence="7">
    <location>
        <begin position="77"/>
        <end position="94"/>
    </location>
</feature>
<sequence length="463" mass="52019">MAHASKTRKWYQIHWVADEDTPEERKLILKLDLLIVPYVFLAYWVKYIDQANINNAYVAGLKEDLGFHGNELVRLQTMYILGAVLGQLPFLYLFTRVPMFYLIPFLDVAWGLFTLLQYRVHSFAELAAYRFLVGWFEAAFFPAIHFIFGSWYRGDEIARRGGFFYVGLTLGTLTAALIQSGASSRLDGVNGLAGWRWMYIICAVMTIPIGILGTFVLPGTPDKPNKLVLKEHDLQVAKKRLERAGHVLEGNVTLHTFVKIAKSPRVWALLLLDIFFWNGSINTSTGGYLLWLKSLKRYSASRINELGAISPALGIFYTLAVCFASDLILGPAWAITVSHTWNIIGLIILTIWKVPESALWFAFMTTYSAVAMSSVLYGWINSQLSYSPAERSVALVLANTLAQSTTAWTPLLVFKTKEAPRFAKGYPFVLANSICLIILAHIISYVVKKRKNQTASVAYDESG</sequence>
<dbReference type="PROSITE" id="PS50850">
    <property type="entry name" value="MFS"/>
    <property type="match status" value="1"/>
</dbReference>
<evidence type="ECO:0000256" key="7">
    <source>
        <dbReference type="SAM" id="Phobius"/>
    </source>
</evidence>
<proteinExistence type="inferred from homology"/>
<accession>A0A6G1II25</accession>
<dbReference type="OrthoDB" id="3639251at2759"/>
<feature type="domain" description="Major facilitator superfamily (MFS) profile" evidence="8">
    <location>
        <begin position="35"/>
        <end position="450"/>
    </location>
</feature>
<keyword evidence="10" id="KW-1185">Reference proteome</keyword>
<evidence type="ECO:0000259" key="8">
    <source>
        <dbReference type="PROSITE" id="PS50850"/>
    </source>
</evidence>
<evidence type="ECO:0000313" key="9">
    <source>
        <dbReference type="EMBL" id="KAF2677872.1"/>
    </source>
</evidence>
<keyword evidence="2" id="KW-0813">Transport</keyword>
<evidence type="ECO:0000256" key="3">
    <source>
        <dbReference type="ARBA" id="ARBA00022692"/>
    </source>
</evidence>
<keyword evidence="5 7" id="KW-0472">Membrane</keyword>
<keyword evidence="3 7" id="KW-0812">Transmembrane</keyword>
<dbReference type="EMBL" id="MU005617">
    <property type="protein sequence ID" value="KAF2677872.1"/>
    <property type="molecule type" value="Genomic_DNA"/>
</dbReference>
<evidence type="ECO:0000256" key="2">
    <source>
        <dbReference type="ARBA" id="ARBA00022448"/>
    </source>
</evidence>
<feature type="transmembrane region" description="Helical" evidence="7">
    <location>
        <begin position="332"/>
        <end position="352"/>
    </location>
</feature>
<feature type="transmembrane region" description="Helical" evidence="7">
    <location>
        <begin position="101"/>
        <end position="120"/>
    </location>
</feature>
<comment type="subcellular location">
    <subcellularLocation>
        <location evidence="1">Membrane</location>
        <topology evidence="1">Multi-pass membrane protein</topology>
    </subcellularLocation>
</comment>
<evidence type="ECO:0000256" key="4">
    <source>
        <dbReference type="ARBA" id="ARBA00022989"/>
    </source>
</evidence>
<comment type="similarity">
    <text evidence="6">Belongs to the major facilitator superfamily. Allantoate permease family.</text>
</comment>
<dbReference type="PANTHER" id="PTHR43791">
    <property type="entry name" value="PERMEASE-RELATED"/>
    <property type="match status" value="1"/>
</dbReference>
<dbReference type="AlphaFoldDB" id="A0A6G1II25"/>
<dbReference type="Gene3D" id="1.20.1250.20">
    <property type="entry name" value="MFS general substrate transporter like domains"/>
    <property type="match status" value="1"/>
</dbReference>
<reference evidence="9" key="1">
    <citation type="journal article" date="2020" name="Stud. Mycol.">
        <title>101 Dothideomycetes genomes: a test case for predicting lifestyles and emergence of pathogens.</title>
        <authorList>
            <person name="Haridas S."/>
            <person name="Albert R."/>
            <person name="Binder M."/>
            <person name="Bloem J."/>
            <person name="Labutti K."/>
            <person name="Salamov A."/>
            <person name="Andreopoulos B."/>
            <person name="Baker S."/>
            <person name="Barry K."/>
            <person name="Bills G."/>
            <person name="Bluhm B."/>
            <person name="Cannon C."/>
            <person name="Castanera R."/>
            <person name="Culley D."/>
            <person name="Daum C."/>
            <person name="Ezra D."/>
            <person name="Gonzalez J."/>
            <person name="Henrissat B."/>
            <person name="Kuo A."/>
            <person name="Liang C."/>
            <person name="Lipzen A."/>
            <person name="Lutzoni F."/>
            <person name="Magnuson J."/>
            <person name="Mondo S."/>
            <person name="Nolan M."/>
            <person name="Ohm R."/>
            <person name="Pangilinan J."/>
            <person name="Park H.-J."/>
            <person name="Ramirez L."/>
            <person name="Alfaro M."/>
            <person name="Sun H."/>
            <person name="Tritt A."/>
            <person name="Yoshinaga Y."/>
            <person name="Zwiers L.-H."/>
            <person name="Turgeon B."/>
            <person name="Goodwin S."/>
            <person name="Spatafora J."/>
            <person name="Crous P."/>
            <person name="Grigoriev I."/>
        </authorList>
    </citation>
    <scope>NUCLEOTIDE SEQUENCE</scope>
    <source>
        <strain evidence="9">CBS 122367</strain>
    </source>
</reference>
<feature type="transmembrane region" description="Helical" evidence="7">
    <location>
        <begin position="163"/>
        <end position="182"/>
    </location>
</feature>
<dbReference type="InterPro" id="IPR011701">
    <property type="entry name" value="MFS"/>
</dbReference>
<dbReference type="SUPFAM" id="SSF103473">
    <property type="entry name" value="MFS general substrate transporter"/>
    <property type="match status" value="1"/>
</dbReference>
<gene>
    <name evidence="9" type="ORF">K458DRAFT_436266</name>
</gene>
<feature type="transmembrane region" description="Helical" evidence="7">
    <location>
        <begin position="358"/>
        <end position="380"/>
    </location>
</feature>
<dbReference type="InterPro" id="IPR036259">
    <property type="entry name" value="MFS_trans_sf"/>
</dbReference>
<feature type="transmembrane region" description="Helical" evidence="7">
    <location>
        <begin position="426"/>
        <end position="447"/>
    </location>
</feature>
<protein>
    <submittedName>
        <fullName evidence="9">MFS general substrate transporter</fullName>
    </submittedName>
</protein>
<keyword evidence="4 7" id="KW-1133">Transmembrane helix</keyword>
<evidence type="ECO:0000256" key="5">
    <source>
        <dbReference type="ARBA" id="ARBA00023136"/>
    </source>
</evidence>
<dbReference type="GO" id="GO:0016020">
    <property type="term" value="C:membrane"/>
    <property type="evidence" value="ECO:0007669"/>
    <property type="project" value="UniProtKB-SubCell"/>
</dbReference>
<evidence type="ECO:0000256" key="1">
    <source>
        <dbReference type="ARBA" id="ARBA00004141"/>
    </source>
</evidence>
<evidence type="ECO:0000256" key="6">
    <source>
        <dbReference type="ARBA" id="ARBA00037968"/>
    </source>
</evidence>
<dbReference type="Pfam" id="PF07690">
    <property type="entry name" value="MFS_1"/>
    <property type="match status" value="1"/>
</dbReference>
<feature type="transmembrane region" description="Helical" evidence="7">
    <location>
        <begin position="197"/>
        <end position="217"/>
    </location>
</feature>
<dbReference type="GO" id="GO:0022857">
    <property type="term" value="F:transmembrane transporter activity"/>
    <property type="evidence" value="ECO:0007669"/>
    <property type="project" value="InterPro"/>
</dbReference>
<organism evidence="9 10">
    <name type="scientific">Lentithecium fluviatile CBS 122367</name>
    <dbReference type="NCBI Taxonomy" id="1168545"/>
    <lineage>
        <taxon>Eukaryota</taxon>
        <taxon>Fungi</taxon>
        <taxon>Dikarya</taxon>
        <taxon>Ascomycota</taxon>
        <taxon>Pezizomycotina</taxon>
        <taxon>Dothideomycetes</taxon>
        <taxon>Pleosporomycetidae</taxon>
        <taxon>Pleosporales</taxon>
        <taxon>Massarineae</taxon>
        <taxon>Lentitheciaceae</taxon>
        <taxon>Lentithecium</taxon>
    </lineage>
</organism>
<dbReference type="Proteomes" id="UP000799291">
    <property type="component" value="Unassembled WGS sequence"/>
</dbReference>
<feature type="transmembrane region" description="Helical" evidence="7">
    <location>
        <begin position="27"/>
        <end position="45"/>
    </location>
</feature>
<evidence type="ECO:0000313" key="10">
    <source>
        <dbReference type="Proteomes" id="UP000799291"/>
    </source>
</evidence>
<feature type="transmembrane region" description="Helical" evidence="7">
    <location>
        <begin position="306"/>
        <end position="325"/>
    </location>
</feature>
<dbReference type="PANTHER" id="PTHR43791:SF15">
    <property type="entry name" value="TRANSPORTER SEO1-RELATED"/>
    <property type="match status" value="1"/>
</dbReference>
<name>A0A6G1II25_9PLEO</name>
<dbReference type="InterPro" id="IPR020846">
    <property type="entry name" value="MFS_dom"/>
</dbReference>